<accession>A0A0E9QAX5</accession>
<reference evidence="1" key="1">
    <citation type="submission" date="2014-11" db="EMBL/GenBank/DDBJ databases">
        <authorList>
            <person name="Amaro Gonzalez C."/>
        </authorList>
    </citation>
    <scope>NUCLEOTIDE SEQUENCE</scope>
</reference>
<dbReference type="AlphaFoldDB" id="A0A0E9QAX5"/>
<proteinExistence type="predicted"/>
<dbReference type="EMBL" id="GBXM01095097">
    <property type="protein sequence ID" value="JAH13480.1"/>
    <property type="molecule type" value="Transcribed_RNA"/>
</dbReference>
<evidence type="ECO:0000313" key="1">
    <source>
        <dbReference type="EMBL" id="JAH13480.1"/>
    </source>
</evidence>
<sequence>MITKQYNSGLGLVCLKWWGWGEESKDLAFSFK</sequence>
<name>A0A0E9QAX5_ANGAN</name>
<reference evidence="1" key="2">
    <citation type="journal article" date="2015" name="Fish Shellfish Immunol.">
        <title>Early steps in the European eel (Anguilla anguilla)-Vibrio vulnificus interaction in the gills: Role of the RtxA13 toxin.</title>
        <authorList>
            <person name="Callol A."/>
            <person name="Pajuelo D."/>
            <person name="Ebbesson L."/>
            <person name="Teles M."/>
            <person name="MacKenzie S."/>
            <person name="Amaro C."/>
        </authorList>
    </citation>
    <scope>NUCLEOTIDE SEQUENCE</scope>
</reference>
<protein>
    <submittedName>
        <fullName evidence="1">Uncharacterized protein</fullName>
    </submittedName>
</protein>
<organism evidence="1">
    <name type="scientific">Anguilla anguilla</name>
    <name type="common">European freshwater eel</name>
    <name type="synonym">Muraena anguilla</name>
    <dbReference type="NCBI Taxonomy" id="7936"/>
    <lineage>
        <taxon>Eukaryota</taxon>
        <taxon>Metazoa</taxon>
        <taxon>Chordata</taxon>
        <taxon>Craniata</taxon>
        <taxon>Vertebrata</taxon>
        <taxon>Euteleostomi</taxon>
        <taxon>Actinopterygii</taxon>
        <taxon>Neopterygii</taxon>
        <taxon>Teleostei</taxon>
        <taxon>Anguilliformes</taxon>
        <taxon>Anguillidae</taxon>
        <taxon>Anguilla</taxon>
    </lineage>
</organism>